<keyword evidence="5 9" id="KW-0560">Oxidoreductase</keyword>
<feature type="domain" description="Transketolase-like C-terminal" evidence="13">
    <location>
        <begin position="725"/>
        <end position="860"/>
    </location>
</feature>
<sequence>MSTTDKDAAARQAADIDNQETREWLDALSAVIDREGAERAHFLIEQMLELARQNSIDLPFSANTGYVNTIEPTQEARCPGNIAIEKRLRAYMRWNAMAMVVRANRINPADGGDLGGHIGSFASVASMFGAGFNHFWHAANENHGGDLLYIQGHSAPGIYARAFLEGRLSEEQLDNFRQEVDGKGLSSYPHPKLMPEFWQFPTVSMGLGPLMAIYQARFLKYLHARGIANTENRKVWVFCGDGEMDEPESLGAISLAARENLDNLVFVVNCNLQRLDGPVRGNGKIIQELEGEFRGSGWNVIKLLWGYGWDELLARDKSGKLKQLMMETLDGDYQAMKANDGAFVRKNFFGKYPETAKLVEHMTDEEIFDLRRGGHEPAKVYAAFHAAHNNNTGQPTVLLVKTVKGYGMGKAGEGKNTVHQTKKLSDEDIKYIRDRFNIPIPDSELDKIPYYKPAEDTPEMRYLHERREALGGYLPKRRPQAEEQFTVPALETFKAVLEPTAEGREISTTQAYVRFLNTLLRDQALGPRVVPILVDEARTFGMEGLFRQIGIYNPKGQLYTPVDKDQVMYYKEDKAGQILQEGINEAGGMASWIAAATSYSTNNRIMIPFYVYYSMFGFQRIGDFAWAAGDMQARGFLLGGTSGRTTLNGEGLQHEDGHSHILAGTIPNCISYDPTFAHEVAVIMQDGLKRMVEKQENVFYYITLLNENYAMPGLTAGTEAQILKGMYLLQPAAEGKAHRVNLLGSGTILRESMAAKELLESEWNIAADVWSCPSFNELTRDGQDVDRWNLLHPTETAKKSFVEEQLSKTSGPVIASTDYMKNYAEQIRQFIPKGRSYKVLGTDGFGRSDFRYKLREHFEINRHYIVVAALKSLADEGAIPAAKVAEAIAKYGIKTDKINPLYA</sequence>
<feature type="binding site" evidence="10">
    <location>
        <position position="271"/>
    </location>
    <ligand>
        <name>Mg(2+)</name>
        <dbReference type="ChEBI" id="CHEBI:18420"/>
    </ligand>
</feature>
<feature type="binding site" evidence="10">
    <location>
        <position position="273"/>
    </location>
    <ligand>
        <name>Mg(2+)</name>
        <dbReference type="ChEBI" id="CHEBI:18420"/>
    </ligand>
</feature>
<dbReference type="Proteomes" id="UP000308917">
    <property type="component" value="Unassembled WGS sequence"/>
</dbReference>
<dbReference type="RefSeq" id="WP_136574628.1">
    <property type="nucleotide sequence ID" value="NZ_STFG01000024.1"/>
</dbReference>
<keyword evidence="10" id="KW-0460">Magnesium</keyword>
<protein>
    <recommendedName>
        <fullName evidence="4 9">Pyruvate dehydrogenase E1 component</fullName>
        <ecNumber evidence="3 9">1.2.4.1</ecNumber>
    </recommendedName>
</protein>
<comment type="catalytic activity">
    <reaction evidence="8 9">
        <text>N(6)-[(R)-lipoyl]-L-lysyl-[protein] + pyruvate + H(+) = N(6)-[(R)-S(8)-acetyldihydrolipoyl]-L-lysyl-[protein] + CO2</text>
        <dbReference type="Rhea" id="RHEA:19189"/>
        <dbReference type="Rhea" id="RHEA-COMP:10474"/>
        <dbReference type="Rhea" id="RHEA-COMP:10478"/>
        <dbReference type="ChEBI" id="CHEBI:15361"/>
        <dbReference type="ChEBI" id="CHEBI:15378"/>
        <dbReference type="ChEBI" id="CHEBI:16526"/>
        <dbReference type="ChEBI" id="CHEBI:83099"/>
        <dbReference type="ChEBI" id="CHEBI:83111"/>
        <dbReference type="EC" id="1.2.4.1"/>
    </reaction>
</comment>
<evidence type="ECO:0000259" key="12">
    <source>
        <dbReference type="Pfam" id="PF17831"/>
    </source>
</evidence>
<evidence type="ECO:0000259" key="11">
    <source>
        <dbReference type="Pfam" id="PF00456"/>
    </source>
</evidence>
<dbReference type="AlphaFoldDB" id="A0A4S8ETZ4"/>
<dbReference type="EMBL" id="STFG01000024">
    <property type="protein sequence ID" value="THT97966.1"/>
    <property type="molecule type" value="Genomic_DNA"/>
</dbReference>
<feature type="binding site" evidence="10">
    <location>
        <position position="241"/>
    </location>
    <ligand>
        <name>Mg(2+)</name>
        <dbReference type="ChEBI" id="CHEBI:18420"/>
    </ligand>
</feature>
<dbReference type="SUPFAM" id="SSF52518">
    <property type="entry name" value="Thiamin diphosphate-binding fold (THDP-binding)"/>
    <property type="match status" value="2"/>
</dbReference>
<feature type="domain" description="Transketolase N-terminal" evidence="11">
    <location>
        <begin position="116"/>
        <end position="302"/>
    </location>
</feature>
<dbReference type="GO" id="GO:0004739">
    <property type="term" value="F:pyruvate dehydrogenase (acetyl-transferring) activity"/>
    <property type="evidence" value="ECO:0007669"/>
    <property type="project" value="UniProtKB-EC"/>
</dbReference>
<evidence type="ECO:0000256" key="3">
    <source>
        <dbReference type="ARBA" id="ARBA00012281"/>
    </source>
</evidence>
<dbReference type="InterPro" id="IPR009014">
    <property type="entry name" value="Transketo_C/PFOR_II"/>
</dbReference>
<dbReference type="OrthoDB" id="9759664at2"/>
<dbReference type="Pfam" id="PF22613">
    <property type="entry name" value="Transketolase_C_1"/>
    <property type="match status" value="1"/>
</dbReference>
<dbReference type="PANTHER" id="PTHR43825:SF3">
    <property type="entry name" value="PYRUVATE DEHYDROGENASE E1 COMPONENT"/>
    <property type="match status" value="1"/>
</dbReference>
<keyword evidence="7 9" id="KW-0670">Pyruvate</keyword>
<dbReference type="Pfam" id="PF00456">
    <property type="entry name" value="Transketolase_N"/>
    <property type="match status" value="1"/>
</dbReference>
<evidence type="ECO:0000259" key="13">
    <source>
        <dbReference type="Pfam" id="PF22613"/>
    </source>
</evidence>
<evidence type="ECO:0000256" key="5">
    <source>
        <dbReference type="ARBA" id="ARBA00023002"/>
    </source>
</evidence>
<dbReference type="InterPro" id="IPR055152">
    <property type="entry name" value="Transketolase-like_C_2"/>
</dbReference>
<organism evidence="14 15">
    <name type="scientific">Lampropedia puyangensis</name>
    <dbReference type="NCBI Taxonomy" id="1330072"/>
    <lineage>
        <taxon>Bacteria</taxon>
        <taxon>Pseudomonadati</taxon>
        <taxon>Pseudomonadota</taxon>
        <taxon>Betaproteobacteria</taxon>
        <taxon>Burkholderiales</taxon>
        <taxon>Comamonadaceae</taxon>
        <taxon>Lampropedia</taxon>
    </lineage>
</organism>
<dbReference type="GO" id="GO:0000287">
    <property type="term" value="F:magnesium ion binding"/>
    <property type="evidence" value="ECO:0007669"/>
    <property type="project" value="UniProtKB-ARBA"/>
</dbReference>
<reference evidence="14 15" key="1">
    <citation type="journal article" date="2015" name="Antonie Van Leeuwenhoek">
        <title>Lampropedia puyangensis sp. nov., isolated from symptomatic bark of Populus ? euramericana canker and emended description of Lampropedia hyalina (Ehrenberg 1832) Lee et al. 2004.</title>
        <authorList>
            <person name="Li Y."/>
            <person name="Wang T."/>
            <person name="Piao C.G."/>
            <person name="Wang L.F."/>
            <person name="Tian G.Z."/>
            <person name="Zhu T.H."/>
            <person name="Guo M.W."/>
        </authorList>
    </citation>
    <scope>NUCLEOTIDE SEQUENCE [LARGE SCALE GENOMIC DNA]</scope>
    <source>
        <strain evidence="14 15">2-bin</strain>
    </source>
</reference>
<evidence type="ECO:0000256" key="7">
    <source>
        <dbReference type="ARBA" id="ARBA00023317"/>
    </source>
</evidence>
<proteinExistence type="predicted"/>
<dbReference type="FunFam" id="3.40.50.970:FF:000009">
    <property type="entry name" value="Pyruvate dehydrogenase E1 component"/>
    <property type="match status" value="1"/>
</dbReference>
<comment type="function">
    <text evidence="2 9">Component of the pyruvate dehydrogenase (PDH) complex, that catalyzes the overall conversion of pyruvate to acetyl-CoA and CO(2).</text>
</comment>
<evidence type="ECO:0000313" key="14">
    <source>
        <dbReference type="EMBL" id="THT97966.1"/>
    </source>
</evidence>
<dbReference type="InterPro" id="IPR029061">
    <property type="entry name" value="THDP-binding"/>
</dbReference>
<gene>
    <name evidence="14" type="primary">aceE</name>
    <name evidence="14" type="ORF">E9531_15235</name>
</gene>
<dbReference type="InterPro" id="IPR035807">
    <property type="entry name" value="PDC_E1_N"/>
</dbReference>
<dbReference type="EC" id="1.2.4.1" evidence="3 9"/>
<dbReference type="Pfam" id="PF17831">
    <property type="entry name" value="PDH_E1_M"/>
    <property type="match status" value="1"/>
</dbReference>
<dbReference type="InterPro" id="IPR004660">
    <property type="entry name" value="PDH_E1"/>
</dbReference>
<keyword evidence="10" id="KW-0479">Metal-binding</keyword>
<name>A0A4S8ETZ4_9BURK</name>
<dbReference type="Gene3D" id="3.40.50.920">
    <property type="match status" value="1"/>
</dbReference>
<dbReference type="FunFam" id="3.40.50.970:FF:000011">
    <property type="entry name" value="Pyruvate dehydrogenase E1 component"/>
    <property type="match status" value="1"/>
</dbReference>
<dbReference type="CDD" id="cd02017">
    <property type="entry name" value="TPP_E1_EcPDC_like"/>
    <property type="match status" value="1"/>
</dbReference>
<evidence type="ECO:0000256" key="10">
    <source>
        <dbReference type="PIRSR" id="PIRSR000156-1"/>
    </source>
</evidence>
<evidence type="ECO:0000313" key="15">
    <source>
        <dbReference type="Proteomes" id="UP000308917"/>
    </source>
</evidence>
<evidence type="ECO:0000256" key="4">
    <source>
        <dbReference type="ARBA" id="ARBA00017172"/>
    </source>
</evidence>
<dbReference type="PIRSF" id="PIRSF000156">
    <property type="entry name" value="Pyruvate_dh_E1"/>
    <property type="match status" value="1"/>
</dbReference>
<evidence type="ECO:0000256" key="8">
    <source>
        <dbReference type="ARBA" id="ARBA00051231"/>
    </source>
</evidence>
<feature type="domain" description="Pyruvate dehydrogenase E1 component middle" evidence="12">
    <location>
        <begin position="500"/>
        <end position="712"/>
    </location>
</feature>
<dbReference type="NCBIfam" id="TIGR00759">
    <property type="entry name" value="aceE"/>
    <property type="match status" value="1"/>
</dbReference>
<dbReference type="SUPFAM" id="SSF52922">
    <property type="entry name" value="TK C-terminal domain-like"/>
    <property type="match status" value="1"/>
</dbReference>
<dbReference type="InterPro" id="IPR041621">
    <property type="entry name" value="PDH_E1_M"/>
</dbReference>
<dbReference type="InterPro" id="IPR005474">
    <property type="entry name" value="Transketolase_N"/>
</dbReference>
<evidence type="ECO:0000256" key="9">
    <source>
        <dbReference type="PIRNR" id="PIRNR000156"/>
    </source>
</evidence>
<evidence type="ECO:0000256" key="2">
    <source>
        <dbReference type="ARBA" id="ARBA00003157"/>
    </source>
</evidence>
<comment type="cofactor">
    <cofactor evidence="10">
        <name>Mg(2+)</name>
        <dbReference type="ChEBI" id="CHEBI:18420"/>
    </cofactor>
</comment>
<keyword evidence="15" id="KW-1185">Reference proteome</keyword>
<dbReference type="PANTHER" id="PTHR43825">
    <property type="entry name" value="PYRUVATE DEHYDROGENASE E1 COMPONENT"/>
    <property type="match status" value="1"/>
</dbReference>
<dbReference type="Gene3D" id="3.40.50.970">
    <property type="match status" value="2"/>
</dbReference>
<comment type="caution">
    <text evidence="14">The sequence shown here is derived from an EMBL/GenBank/DDBJ whole genome shotgun (WGS) entry which is preliminary data.</text>
</comment>
<evidence type="ECO:0000256" key="1">
    <source>
        <dbReference type="ARBA" id="ARBA00001964"/>
    </source>
</evidence>
<dbReference type="InterPro" id="IPR051157">
    <property type="entry name" value="PDH/Transketolase"/>
</dbReference>
<evidence type="ECO:0000256" key="6">
    <source>
        <dbReference type="ARBA" id="ARBA00023052"/>
    </source>
</evidence>
<accession>A0A4S8ETZ4</accession>
<keyword evidence="6 9" id="KW-0786">Thiamine pyrophosphate</keyword>
<comment type="cofactor">
    <cofactor evidence="1 9">
        <name>thiamine diphosphate</name>
        <dbReference type="ChEBI" id="CHEBI:58937"/>
    </cofactor>
</comment>